<dbReference type="PANTHER" id="PTHR30146:SF109">
    <property type="entry name" value="HTH-TYPE TRANSCRIPTIONAL REGULATOR GALS"/>
    <property type="match status" value="1"/>
</dbReference>
<dbReference type="Gene3D" id="1.10.260.40">
    <property type="entry name" value="lambda repressor-like DNA-binding domains"/>
    <property type="match status" value="1"/>
</dbReference>
<sequence>MQSTGNGRAPVMADVAQAAGVSHQTVSRVLNDHPNVKPATRERVLAAIRELGYRPNVAARALVTRRTRTLGVISFNTTLYGPASMLYGIEQAAKDLDYFVAVAALSALDRRSVLDAVERLRDQAVEGMIVIAPQNSAVNALSQVRSDIPLVAVGCGTHAALSSVAVDNEAGAERATNYLLDLGHRTVHHVAGPRSWLDAQEREAGWRRTLLARGAAVPEPIYGGDWSARSGFEIGREIAGRVRDGQDPVTAVFCANDHTALGLLRAVQQAGLKVPEELSIIGFDDIPEAEYFGPPLTTIRQDFDEVGRRALATVIDLVDNAAAGAPAPRQAPRVTVGPSLVVRASTAPPQV</sequence>
<keyword evidence="6" id="KW-1185">Reference proteome</keyword>
<organism evidence="5 6">
    <name type="scientific">Actinospica acidithermotolerans</name>
    <dbReference type="NCBI Taxonomy" id="2828514"/>
    <lineage>
        <taxon>Bacteria</taxon>
        <taxon>Bacillati</taxon>
        <taxon>Actinomycetota</taxon>
        <taxon>Actinomycetes</taxon>
        <taxon>Catenulisporales</taxon>
        <taxon>Actinospicaceae</taxon>
        <taxon>Actinospica</taxon>
    </lineage>
</organism>
<dbReference type="InterPro" id="IPR010982">
    <property type="entry name" value="Lambda_DNA-bd_dom_sf"/>
</dbReference>
<evidence type="ECO:0000256" key="1">
    <source>
        <dbReference type="ARBA" id="ARBA00023015"/>
    </source>
</evidence>
<evidence type="ECO:0000259" key="4">
    <source>
        <dbReference type="PROSITE" id="PS50932"/>
    </source>
</evidence>
<evidence type="ECO:0000313" key="5">
    <source>
        <dbReference type="EMBL" id="MBR7827766.1"/>
    </source>
</evidence>
<proteinExistence type="predicted"/>
<dbReference type="SUPFAM" id="SSF47413">
    <property type="entry name" value="lambda repressor-like DNA-binding domains"/>
    <property type="match status" value="1"/>
</dbReference>
<dbReference type="Pfam" id="PF00356">
    <property type="entry name" value="LacI"/>
    <property type="match status" value="1"/>
</dbReference>
<dbReference type="InterPro" id="IPR000843">
    <property type="entry name" value="HTH_LacI"/>
</dbReference>
<feature type="domain" description="HTH lacI-type" evidence="4">
    <location>
        <begin position="10"/>
        <end position="64"/>
    </location>
</feature>
<keyword evidence="2 5" id="KW-0238">DNA-binding</keyword>
<dbReference type="Proteomes" id="UP000676325">
    <property type="component" value="Unassembled WGS sequence"/>
</dbReference>
<evidence type="ECO:0000313" key="6">
    <source>
        <dbReference type="Proteomes" id="UP000676325"/>
    </source>
</evidence>
<dbReference type="PANTHER" id="PTHR30146">
    <property type="entry name" value="LACI-RELATED TRANSCRIPTIONAL REPRESSOR"/>
    <property type="match status" value="1"/>
</dbReference>
<evidence type="ECO:0000256" key="2">
    <source>
        <dbReference type="ARBA" id="ARBA00023125"/>
    </source>
</evidence>
<dbReference type="RefSeq" id="WP_212518906.1">
    <property type="nucleotide sequence ID" value="NZ_JAGSOH010000041.1"/>
</dbReference>
<dbReference type="InterPro" id="IPR046335">
    <property type="entry name" value="LacI/GalR-like_sensor"/>
</dbReference>
<dbReference type="InterPro" id="IPR028082">
    <property type="entry name" value="Peripla_BP_I"/>
</dbReference>
<keyword evidence="1" id="KW-0805">Transcription regulation</keyword>
<dbReference type="GO" id="GO:0003700">
    <property type="term" value="F:DNA-binding transcription factor activity"/>
    <property type="evidence" value="ECO:0007669"/>
    <property type="project" value="TreeGrafter"/>
</dbReference>
<dbReference type="SUPFAM" id="SSF53822">
    <property type="entry name" value="Periplasmic binding protein-like I"/>
    <property type="match status" value="1"/>
</dbReference>
<dbReference type="CDD" id="cd01392">
    <property type="entry name" value="HTH_LacI"/>
    <property type="match status" value="1"/>
</dbReference>
<evidence type="ECO:0000256" key="3">
    <source>
        <dbReference type="ARBA" id="ARBA00023163"/>
    </source>
</evidence>
<dbReference type="AlphaFoldDB" id="A0A941EA34"/>
<dbReference type="CDD" id="cd01574">
    <property type="entry name" value="PBP1_LacI"/>
    <property type="match status" value="1"/>
</dbReference>
<reference evidence="5" key="1">
    <citation type="submission" date="2021-04" db="EMBL/GenBank/DDBJ databases">
        <title>Genome based classification of Actinospica acidithermotolerans sp. nov., an actinobacterium isolated from an Indonesian hot spring.</title>
        <authorList>
            <person name="Kusuma A.B."/>
            <person name="Putra K.E."/>
            <person name="Nafisah S."/>
            <person name="Loh J."/>
            <person name="Nouioui I."/>
            <person name="Goodfellow M."/>
        </authorList>
    </citation>
    <scope>NUCLEOTIDE SEQUENCE</scope>
    <source>
        <strain evidence="5">MGRD01-02</strain>
    </source>
</reference>
<dbReference type="EMBL" id="JAGSOH010000041">
    <property type="protein sequence ID" value="MBR7827766.1"/>
    <property type="molecule type" value="Genomic_DNA"/>
</dbReference>
<dbReference type="Pfam" id="PF13377">
    <property type="entry name" value="Peripla_BP_3"/>
    <property type="match status" value="1"/>
</dbReference>
<dbReference type="PROSITE" id="PS00356">
    <property type="entry name" value="HTH_LACI_1"/>
    <property type="match status" value="1"/>
</dbReference>
<dbReference type="PROSITE" id="PS50932">
    <property type="entry name" value="HTH_LACI_2"/>
    <property type="match status" value="1"/>
</dbReference>
<dbReference type="Gene3D" id="3.40.50.2300">
    <property type="match status" value="2"/>
</dbReference>
<name>A0A941EA34_9ACTN</name>
<dbReference type="GO" id="GO:0000976">
    <property type="term" value="F:transcription cis-regulatory region binding"/>
    <property type="evidence" value="ECO:0007669"/>
    <property type="project" value="TreeGrafter"/>
</dbReference>
<dbReference type="SMART" id="SM00354">
    <property type="entry name" value="HTH_LACI"/>
    <property type="match status" value="1"/>
</dbReference>
<protein>
    <submittedName>
        <fullName evidence="5">LacI family DNA-binding transcriptional regulator</fullName>
    </submittedName>
</protein>
<accession>A0A941EA34</accession>
<gene>
    <name evidence="5" type="ORF">KDK95_15715</name>
</gene>
<keyword evidence="3" id="KW-0804">Transcription</keyword>
<comment type="caution">
    <text evidence="5">The sequence shown here is derived from an EMBL/GenBank/DDBJ whole genome shotgun (WGS) entry which is preliminary data.</text>
</comment>